<reference evidence="2" key="1">
    <citation type="journal article" date="2019" name="bioRxiv">
        <title>The Genome of the Zebra Mussel, Dreissena polymorpha: A Resource for Invasive Species Research.</title>
        <authorList>
            <person name="McCartney M.A."/>
            <person name="Auch B."/>
            <person name="Kono T."/>
            <person name="Mallez S."/>
            <person name="Zhang Y."/>
            <person name="Obille A."/>
            <person name="Becker A."/>
            <person name="Abrahante J.E."/>
            <person name="Garbe J."/>
            <person name="Badalamenti J.P."/>
            <person name="Herman A."/>
            <person name="Mangelson H."/>
            <person name="Liachko I."/>
            <person name="Sullivan S."/>
            <person name="Sone E.D."/>
            <person name="Koren S."/>
            <person name="Silverstein K.A.T."/>
            <person name="Beckman K.B."/>
            <person name="Gohl D.M."/>
        </authorList>
    </citation>
    <scope>NUCLEOTIDE SEQUENCE</scope>
    <source>
        <strain evidence="2">Duluth1</strain>
        <tissue evidence="2">Whole animal</tissue>
    </source>
</reference>
<proteinExistence type="predicted"/>
<keyword evidence="1" id="KW-1133">Transmembrane helix</keyword>
<evidence type="ECO:0000256" key="1">
    <source>
        <dbReference type="SAM" id="Phobius"/>
    </source>
</evidence>
<accession>A0A9D3YB24</accession>
<comment type="caution">
    <text evidence="2">The sequence shown here is derived from an EMBL/GenBank/DDBJ whole genome shotgun (WGS) entry which is preliminary data.</text>
</comment>
<evidence type="ECO:0000313" key="3">
    <source>
        <dbReference type="Proteomes" id="UP000828390"/>
    </source>
</evidence>
<keyword evidence="1" id="KW-0812">Transmembrane</keyword>
<protein>
    <submittedName>
        <fullName evidence="2">Uncharacterized protein</fullName>
    </submittedName>
</protein>
<keyword evidence="1" id="KW-0472">Membrane</keyword>
<feature type="transmembrane region" description="Helical" evidence="1">
    <location>
        <begin position="52"/>
        <end position="70"/>
    </location>
</feature>
<name>A0A9D3YB24_DREPO</name>
<dbReference type="Proteomes" id="UP000828390">
    <property type="component" value="Unassembled WGS sequence"/>
</dbReference>
<dbReference type="AlphaFoldDB" id="A0A9D3YB24"/>
<reference evidence="2" key="2">
    <citation type="submission" date="2020-11" db="EMBL/GenBank/DDBJ databases">
        <authorList>
            <person name="McCartney M.A."/>
            <person name="Auch B."/>
            <person name="Kono T."/>
            <person name="Mallez S."/>
            <person name="Becker A."/>
            <person name="Gohl D.M."/>
            <person name="Silverstein K.A.T."/>
            <person name="Koren S."/>
            <person name="Bechman K.B."/>
            <person name="Herman A."/>
            <person name="Abrahante J.E."/>
            <person name="Garbe J."/>
        </authorList>
    </citation>
    <scope>NUCLEOTIDE SEQUENCE</scope>
    <source>
        <strain evidence="2">Duluth1</strain>
        <tissue evidence="2">Whole animal</tissue>
    </source>
</reference>
<keyword evidence="3" id="KW-1185">Reference proteome</keyword>
<evidence type="ECO:0000313" key="2">
    <source>
        <dbReference type="EMBL" id="KAH3696980.1"/>
    </source>
</evidence>
<sequence length="138" mass="14882">MRGTCGPTSTHDLSRTYSLVLCSMLEMLSSLTGEWRQPGTCKDMLGGEAGGVLVNIQLCLAIAAVVIAILTRTSAVQVPSLERVAPKYFKLITSSSFSSFVVMSELVFFMLVIMIFDCSVLTFIPFAPSVINVSGVVY</sequence>
<gene>
    <name evidence="2" type="ORF">DPMN_084464</name>
</gene>
<dbReference type="EMBL" id="JAIWYP010000016">
    <property type="protein sequence ID" value="KAH3696980.1"/>
    <property type="molecule type" value="Genomic_DNA"/>
</dbReference>
<organism evidence="2 3">
    <name type="scientific">Dreissena polymorpha</name>
    <name type="common">Zebra mussel</name>
    <name type="synonym">Mytilus polymorpha</name>
    <dbReference type="NCBI Taxonomy" id="45954"/>
    <lineage>
        <taxon>Eukaryota</taxon>
        <taxon>Metazoa</taxon>
        <taxon>Spiralia</taxon>
        <taxon>Lophotrochozoa</taxon>
        <taxon>Mollusca</taxon>
        <taxon>Bivalvia</taxon>
        <taxon>Autobranchia</taxon>
        <taxon>Heteroconchia</taxon>
        <taxon>Euheterodonta</taxon>
        <taxon>Imparidentia</taxon>
        <taxon>Neoheterodontei</taxon>
        <taxon>Myida</taxon>
        <taxon>Dreissenoidea</taxon>
        <taxon>Dreissenidae</taxon>
        <taxon>Dreissena</taxon>
    </lineage>
</organism>